<gene>
    <name evidence="3" type="ORF">LITE_LOCUS21256</name>
</gene>
<accession>A0AAV0L3F8</accession>
<proteinExistence type="predicted"/>
<keyword evidence="4" id="KW-1185">Reference proteome</keyword>
<evidence type="ECO:0008006" key="5">
    <source>
        <dbReference type="Google" id="ProtNLM"/>
    </source>
</evidence>
<comment type="caution">
    <text evidence="3">The sequence shown here is derived from an EMBL/GenBank/DDBJ whole genome shotgun (WGS) entry which is preliminary data.</text>
</comment>
<dbReference type="AlphaFoldDB" id="A0AAV0L3F8"/>
<keyword evidence="2" id="KW-0732">Signal</keyword>
<protein>
    <recommendedName>
        <fullName evidence="5">Transmembrane protein</fullName>
    </recommendedName>
</protein>
<sequence>MVISRPVPKLLFFITIIVCLSLALCASHEDHQSHYSSSHHHLQVTTKDEVEMREQVEVVDGDERISDVVERRAKGSYGGGDLLRPRAGGKKNAAPASSMMAASCLSSLAGRLAVAVVMWIFYVAF</sequence>
<name>A0AAV0L3F8_9ROSI</name>
<organism evidence="3 4">
    <name type="scientific">Linum tenue</name>
    <dbReference type="NCBI Taxonomy" id="586396"/>
    <lineage>
        <taxon>Eukaryota</taxon>
        <taxon>Viridiplantae</taxon>
        <taxon>Streptophyta</taxon>
        <taxon>Embryophyta</taxon>
        <taxon>Tracheophyta</taxon>
        <taxon>Spermatophyta</taxon>
        <taxon>Magnoliopsida</taxon>
        <taxon>eudicotyledons</taxon>
        <taxon>Gunneridae</taxon>
        <taxon>Pentapetalae</taxon>
        <taxon>rosids</taxon>
        <taxon>fabids</taxon>
        <taxon>Malpighiales</taxon>
        <taxon>Linaceae</taxon>
        <taxon>Linum</taxon>
    </lineage>
</organism>
<feature type="chain" id="PRO_5043527328" description="Transmembrane protein" evidence="2">
    <location>
        <begin position="26"/>
        <end position="125"/>
    </location>
</feature>
<keyword evidence="1" id="KW-0812">Transmembrane</keyword>
<keyword evidence="1" id="KW-1133">Transmembrane helix</keyword>
<reference evidence="3" key="1">
    <citation type="submission" date="2022-08" db="EMBL/GenBank/DDBJ databases">
        <authorList>
            <person name="Gutierrez-Valencia J."/>
        </authorList>
    </citation>
    <scope>NUCLEOTIDE SEQUENCE</scope>
</reference>
<feature type="transmembrane region" description="Helical" evidence="1">
    <location>
        <begin position="100"/>
        <end position="124"/>
    </location>
</feature>
<evidence type="ECO:0000313" key="3">
    <source>
        <dbReference type="EMBL" id="CAI0427573.1"/>
    </source>
</evidence>
<evidence type="ECO:0000256" key="1">
    <source>
        <dbReference type="SAM" id="Phobius"/>
    </source>
</evidence>
<dbReference type="Proteomes" id="UP001154282">
    <property type="component" value="Unassembled WGS sequence"/>
</dbReference>
<evidence type="ECO:0000256" key="2">
    <source>
        <dbReference type="SAM" id="SignalP"/>
    </source>
</evidence>
<feature type="signal peptide" evidence="2">
    <location>
        <begin position="1"/>
        <end position="25"/>
    </location>
</feature>
<dbReference type="EMBL" id="CAMGYJ010000006">
    <property type="protein sequence ID" value="CAI0427573.1"/>
    <property type="molecule type" value="Genomic_DNA"/>
</dbReference>
<evidence type="ECO:0000313" key="4">
    <source>
        <dbReference type="Proteomes" id="UP001154282"/>
    </source>
</evidence>
<keyword evidence="1" id="KW-0472">Membrane</keyword>